<evidence type="ECO:0000313" key="10">
    <source>
        <dbReference type="EMBL" id="MCK0085844.1"/>
    </source>
</evidence>
<evidence type="ECO:0000256" key="5">
    <source>
        <dbReference type="ARBA" id="ARBA00022573"/>
    </source>
</evidence>
<comment type="pathway">
    <text evidence="2 9">Cofactor biosynthesis; adenosylcobalamin biosynthesis.</text>
</comment>
<dbReference type="EMBL" id="JAINVB010000001">
    <property type="protein sequence ID" value="MCK0085844.1"/>
    <property type="molecule type" value="Genomic_DNA"/>
</dbReference>
<proteinExistence type="inferred from homology"/>
<sequence>MDSVKIHMASTLAGFILDACFGDPHFLPHPVRGIGNLISLSEKGIRRLFPKTEKGELAGGALFVLLVLGITAALSFGLWYAAAAAGNTALFLAESVMVYFLLAARSLRDESMRVYYSLRNGDVEEARRNVSMIVGRDTSVLDAQGIARAAVETVAENASDGVIAPLFYLALGGPVLGWVYKAVNTMDSMAGYKNKKYFWFGRAAARLDDAANFLPSRLSALLMIAAAAVCRLDYRNACRIFKRDRFNHKSPNSAQTESVCAGALDIRLAGDAWYFGELCKKPFIGDALRPVEYEDIRRANRLMYAAAVFALILALIWQALAGMWI</sequence>
<dbReference type="PANTHER" id="PTHR34308:SF1">
    <property type="entry name" value="COBALAMIN BIOSYNTHESIS PROTEIN CBIB"/>
    <property type="match status" value="1"/>
</dbReference>
<keyword evidence="5 9" id="KW-0169">Cobalamin biosynthesis</keyword>
<dbReference type="Pfam" id="PF03186">
    <property type="entry name" value="CobD_Cbib"/>
    <property type="match status" value="1"/>
</dbReference>
<comment type="function">
    <text evidence="9">Converts cobyric acid to cobinamide by the addition of aminopropanol on the F carboxylic group.</text>
</comment>
<evidence type="ECO:0000256" key="4">
    <source>
        <dbReference type="ARBA" id="ARBA00022475"/>
    </source>
</evidence>
<dbReference type="NCBIfam" id="TIGR00380">
    <property type="entry name" value="cobal_cbiB"/>
    <property type="match status" value="1"/>
</dbReference>
<evidence type="ECO:0000256" key="3">
    <source>
        <dbReference type="ARBA" id="ARBA00006263"/>
    </source>
</evidence>
<evidence type="ECO:0000256" key="8">
    <source>
        <dbReference type="ARBA" id="ARBA00023136"/>
    </source>
</evidence>
<feature type="transmembrane region" description="Helical" evidence="9">
    <location>
        <begin position="88"/>
        <end position="107"/>
    </location>
</feature>
<feature type="transmembrane region" description="Helical" evidence="9">
    <location>
        <begin position="302"/>
        <end position="324"/>
    </location>
</feature>
<protein>
    <recommendedName>
        <fullName evidence="9">Cobalamin biosynthesis protein CobD</fullName>
    </recommendedName>
</protein>
<gene>
    <name evidence="10" type="primary">cbiB</name>
    <name evidence="9" type="synonym">cobD</name>
    <name evidence="10" type="ORF">K5I21_08195</name>
    <name evidence="11" type="ORF">PM006_06040</name>
</gene>
<reference evidence="10" key="1">
    <citation type="journal article" date="2022" name="Cell Host Microbe">
        <title>Colonization of the live biotherapeutic product VE303 and modulation of the microbiota and metabolites in healthy volunteers.</title>
        <authorList>
            <person name="Dsouza M."/>
            <person name="Menon R."/>
            <person name="Crossette E."/>
            <person name="Bhattarai S.K."/>
            <person name="Schneider J."/>
            <person name="Kim Y.G."/>
            <person name="Reddy S."/>
            <person name="Caballero S."/>
            <person name="Felix C."/>
            <person name="Cornacchione L."/>
            <person name="Hendrickson J."/>
            <person name="Watson A.R."/>
            <person name="Minot S.S."/>
            <person name="Greenfield N."/>
            <person name="Schopf L."/>
            <person name="Szabady R."/>
            <person name="Patarroyo J."/>
            <person name="Smith W."/>
            <person name="Harrison P."/>
            <person name="Kuijper E.J."/>
            <person name="Kelly C.P."/>
            <person name="Olle B."/>
            <person name="Bobilev D."/>
            <person name="Silber J.L."/>
            <person name="Bucci V."/>
            <person name="Roberts B."/>
            <person name="Faith J."/>
            <person name="Norman J.M."/>
        </authorList>
    </citation>
    <scope>NUCLEOTIDE SEQUENCE</scope>
    <source>
        <strain evidence="10">VE303-04</strain>
    </source>
</reference>
<feature type="transmembrane region" description="Helical" evidence="9">
    <location>
        <begin position="162"/>
        <end position="180"/>
    </location>
</feature>
<evidence type="ECO:0000256" key="6">
    <source>
        <dbReference type="ARBA" id="ARBA00022692"/>
    </source>
</evidence>
<dbReference type="Proteomes" id="UP001203136">
    <property type="component" value="Unassembled WGS sequence"/>
</dbReference>
<name>A0AAW5F2U0_CLOSY</name>
<dbReference type="GO" id="GO:0005886">
    <property type="term" value="C:plasma membrane"/>
    <property type="evidence" value="ECO:0007669"/>
    <property type="project" value="UniProtKB-SubCell"/>
</dbReference>
<keyword evidence="4 9" id="KW-1003">Cell membrane</keyword>
<dbReference type="EMBL" id="JAQLGM010000010">
    <property type="protein sequence ID" value="MDB1999755.1"/>
    <property type="molecule type" value="Genomic_DNA"/>
</dbReference>
<keyword evidence="8 9" id="KW-0472">Membrane</keyword>
<dbReference type="GO" id="GO:0009236">
    <property type="term" value="P:cobalamin biosynthetic process"/>
    <property type="evidence" value="ECO:0007669"/>
    <property type="project" value="UniProtKB-UniRule"/>
</dbReference>
<feature type="transmembrane region" description="Helical" evidence="9">
    <location>
        <begin position="57"/>
        <end position="82"/>
    </location>
</feature>
<evidence type="ECO:0000256" key="7">
    <source>
        <dbReference type="ARBA" id="ARBA00022989"/>
    </source>
</evidence>
<dbReference type="GeneID" id="57971048"/>
<reference evidence="11" key="2">
    <citation type="submission" date="2023-01" db="EMBL/GenBank/DDBJ databases">
        <title>Human gut microbiome strain richness.</title>
        <authorList>
            <person name="Chen-Liaw A."/>
        </authorList>
    </citation>
    <scope>NUCLEOTIDE SEQUENCE</scope>
    <source>
        <strain evidence="11">B1_m1001713B170214d0_201011</strain>
    </source>
</reference>
<comment type="caution">
    <text evidence="10">The sequence shown here is derived from an EMBL/GenBank/DDBJ whole genome shotgun (WGS) entry which is preliminary data.</text>
</comment>
<evidence type="ECO:0000313" key="12">
    <source>
        <dbReference type="Proteomes" id="UP001203136"/>
    </source>
</evidence>
<evidence type="ECO:0000313" key="11">
    <source>
        <dbReference type="EMBL" id="MDB1999755.1"/>
    </source>
</evidence>
<organism evidence="10 12">
    <name type="scientific">Clostridium symbiosum</name>
    <name type="common">Bacteroides symbiosus</name>
    <dbReference type="NCBI Taxonomy" id="1512"/>
    <lineage>
        <taxon>Bacteria</taxon>
        <taxon>Bacillati</taxon>
        <taxon>Bacillota</taxon>
        <taxon>Clostridia</taxon>
        <taxon>Lachnospirales</taxon>
        <taxon>Lachnospiraceae</taxon>
        <taxon>Otoolea</taxon>
    </lineage>
</organism>
<dbReference type="GO" id="GO:0048472">
    <property type="term" value="F:threonine-phosphate decarboxylase activity"/>
    <property type="evidence" value="ECO:0007669"/>
    <property type="project" value="InterPro"/>
</dbReference>
<dbReference type="PANTHER" id="PTHR34308">
    <property type="entry name" value="COBALAMIN BIOSYNTHESIS PROTEIN CBIB"/>
    <property type="match status" value="1"/>
</dbReference>
<keyword evidence="7 9" id="KW-1133">Transmembrane helix</keyword>
<feature type="transmembrane region" description="Helical" evidence="9">
    <location>
        <begin position="216"/>
        <end position="234"/>
    </location>
</feature>
<keyword evidence="6 9" id="KW-0812">Transmembrane</keyword>
<dbReference type="AlphaFoldDB" id="A0AAW5F2U0"/>
<dbReference type="HAMAP" id="MF_00024">
    <property type="entry name" value="CobD_CbiB"/>
    <property type="match status" value="1"/>
</dbReference>
<evidence type="ECO:0000256" key="2">
    <source>
        <dbReference type="ARBA" id="ARBA00004953"/>
    </source>
</evidence>
<accession>A0AAW5F2U0</accession>
<evidence type="ECO:0000256" key="9">
    <source>
        <dbReference type="HAMAP-Rule" id="MF_00024"/>
    </source>
</evidence>
<dbReference type="RefSeq" id="WP_003506857.1">
    <property type="nucleotide sequence ID" value="NZ_BAABZD010000004.1"/>
</dbReference>
<dbReference type="InterPro" id="IPR004485">
    <property type="entry name" value="Cobalamin_biosynth_CobD/CbiB"/>
</dbReference>
<dbReference type="GO" id="GO:0015420">
    <property type="term" value="F:ABC-type vitamin B12 transporter activity"/>
    <property type="evidence" value="ECO:0007669"/>
    <property type="project" value="UniProtKB-UniRule"/>
</dbReference>
<comment type="similarity">
    <text evidence="3 9">Belongs to the CobD/CbiB family.</text>
</comment>
<comment type="subcellular location">
    <subcellularLocation>
        <location evidence="1 9">Cell membrane</location>
        <topology evidence="1 9">Multi-pass membrane protein</topology>
    </subcellularLocation>
</comment>
<evidence type="ECO:0000256" key="1">
    <source>
        <dbReference type="ARBA" id="ARBA00004651"/>
    </source>
</evidence>
<dbReference type="Proteomes" id="UP001300871">
    <property type="component" value="Unassembled WGS sequence"/>
</dbReference>